<dbReference type="AlphaFoldDB" id="A0AAX2JCN5"/>
<dbReference type="KEGG" id="ful:C4N20_00510"/>
<dbReference type="InterPro" id="IPR050417">
    <property type="entry name" value="Sugar_Epim/Isomerase"/>
</dbReference>
<dbReference type="GeneID" id="78453270"/>
<dbReference type="RefSeq" id="WP_005982008.1">
    <property type="nucleotide sequence ID" value="NZ_CABKNW010000005.1"/>
</dbReference>
<name>A0AAX2JCN5_9FUSO</name>
<evidence type="ECO:0000313" key="4">
    <source>
        <dbReference type="Proteomes" id="UP000249008"/>
    </source>
</evidence>
<dbReference type="EMBL" id="LS483487">
    <property type="protein sequence ID" value="SQJ06305.1"/>
    <property type="molecule type" value="Genomic_DNA"/>
</dbReference>
<evidence type="ECO:0000256" key="1">
    <source>
        <dbReference type="ARBA" id="ARBA00023235"/>
    </source>
</evidence>
<keyword evidence="3" id="KW-0378">Hydrolase</keyword>
<dbReference type="Proteomes" id="UP000249008">
    <property type="component" value="Chromosome 1"/>
</dbReference>
<evidence type="ECO:0000259" key="2">
    <source>
        <dbReference type="Pfam" id="PF01261"/>
    </source>
</evidence>
<dbReference type="PANTHER" id="PTHR43489">
    <property type="entry name" value="ISOMERASE"/>
    <property type="match status" value="1"/>
</dbReference>
<dbReference type="InterPro" id="IPR013022">
    <property type="entry name" value="Xyl_isomerase-like_TIM-brl"/>
</dbReference>
<sequence>MRKILNITDFYTNEENEKMMKYYCDKYNFNGFELIKFDLEKDNAPLKKLIRGYHMRFFPMWLDLYQGKYEMLKEKFKENQEIFYWCGGTTREELIEYYKKELETAEKLEAEYVVFHACYVDDEGSLIYEFQYSDKEVLQNVVELVNEVFGEKKYKFKLLLENLWWPGLRLTSKEEIEFLVENINYKNIGFMLDTGHMLNNEPKLRTVDEGIEYIEKNIAEMGELKKYIKGVHLNFSLSGKYLTEAVEKHKNSEAEREKTLKNIYSHVSQIDQHLPFEDERIIGILESLPLDWVVYEFIYYGTDDLEKKVKRQDRILKKLNFK</sequence>
<accession>A0AAX2JCN5</accession>
<keyword evidence="3" id="KW-0540">Nuclease</keyword>
<dbReference type="Pfam" id="PF01261">
    <property type="entry name" value="AP_endonuc_2"/>
    <property type="match status" value="1"/>
</dbReference>
<keyword evidence="1" id="KW-0413">Isomerase</keyword>
<dbReference type="InterPro" id="IPR036237">
    <property type="entry name" value="Xyl_isomerase-like_sf"/>
</dbReference>
<reference evidence="3 4" key="1">
    <citation type="submission" date="2018-06" db="EMBL/GenBank/DDBJ databases">
        <authorList>
            <consortium name="Pathogen Informatics"/>
            <person name="Doyle S."/>
        </authorList>
    </citation>
    <scope>NUCLEOTIDE SEQUENCE [LARGE SCALE GENOMIC DNA]</scope>
    <source>
        <strain evidence="3 4">NCTC12112</strain>
    </source>
</reference>
<dbReference type="GO" id="GO:0016853">
    <property type="term" value="F:isomerase activity"/>
    <property type="evidence" value="ECO:0007669"/>
    <property type="project" value="UniProtKB-KW"/>
</dbReference>
<gene>
    <name evidence="3" type="ORF">NCTC12112_01973</name>
</gene>
<feature type="domain" description="Xylose isomerase-like TIM barrel" evidence="2">
    <location>
        <begin position="24"/>
        <end position="276"/>
    </location>
</feature>
<keyword evidence="3" id="KW-0255">Endonuclease</keyword>
<proteinExistence type="predicted"/>
<dbReference type="PANTHER" id="PTHR43489:SF7">
    <property type="entry name" value="3-DEHYDRO-D-GULOSIDE 4-EPIMERASE-RELATED"/>
    <property type="match status" value="1"/>
</dbReference>
<evidence type="ECO:0000313" key="3">
    <source>
        <dbReference type="EMBL" id="SQJ06305.1"/>
    </source>
</evidence>
<organism evidence="3 4">
    <name type="scientific">Fusobacterium ulcerans</name>
    <dbReference type="NCBI Taxonomy" id="861"/>
    <lineage>
        <taxon>Bacteria</taxon>
        <taxon>Fusobacteriati</taxon>
        <taxon>Fusobacteriota</taxon>
        <taxon>Fusobacteriia</taxon>
        <taxon>Fusobacteriales</taxon>
        <taxon>Fusobacteriaceae</taxon>
        <taxon>Fusobacterium</taxon>
    </lineage>
</organism>
<dbReference type="Gene3D" id="3.20.20.150">
    <property type="entry name" value="Divalent-metal-dependent TIM barrel enzymes"/>
    <property type="match status" value="1"/>
</dbReference>
<dbReference type="GO" id="GO:0004519">
    <property type="term" value="F:endonuclease activity"/>
    <property type="evidence" value="ECO:0007669"/>
    <property type="project" value="UniProtKB-KW"/>
</dbReference>
<protein>
    <submittedName>
        <fullName evidence="3">Endonuclease IV</fullName>
    </submittedName>
</protein>
<dbReference type="SUPFAM" id="SSF51658">
    <property type="entry name" value="Xylose isomerase-like"/>
    <property type="match status" value="1"/>
</dbReference>